<proteinExistence type="predicted"/>
<dbReference type="EMBL" id="BSXV01002654">
    <property type="protein sequence ID" value="GME96363.1"/>
    <property type="molecule type" value="Genomic_DNA"/>
</dbReference>
<protein>
    <submittedName>
        <fullName evidence="1">Unnamed protein product</fullName>
    </submittedName>
</protein>
<dbReference type="Proteomes" id="UP001165101">
    <property type="component" value="Unassembled WGS sequence"/>
</dbReference>
<reference evidence="1" key="1">
    <citation type="submission" date="2023-04" db="EMBL/GenBank/DDBJ databases">
        <title>Candida boidinii NBRC 1967.</title>
        <authorList>
            <person name="Ichikawa N."/>
            <person name="Sato H."/>
            <person name="Tonouchi N."/>
        </authorList>
    </citation>
    <scope>NUCLEOTIDE SEQUENCE</scope>
    <source>
        <strain evidence="1">NBRC 1967</strain>
    </source>
</reference>
<evidence type="ECO:0000313" key="2">
    <source>
        <dbReference type="Proteomes" id="UP001165101"/>
    </source>
</evidence>
<sequence length="149" mass="17332">MKRYRDNPNEIDNSYKDSLFQTTNSYSDQQGSGGSEEEEQSKNSSPNNLNNKQLYLDNENELQTQDQLIDNLHNSVSRQHSMGLTINEELDHHMILLNDLETGIDSQNRKINRARNNLNHFTTELKKRGDWMTIIILTIILLFLLIVVK</sequence>
<name>A0ACB5TWQ1_CANBO</name>
<organism evidence="1 2">
    <name type="scientific">Candida boidinii</name>
    <name type="common">Yeast</name>
    <dbReference type="NCBI Taxonomy" id="5477"/>
    <lineage>
        <taxon>Eukaryota</taxon>
        <taxon>Fungi</taxon>
        <taxon>Dikarya</taxon>
        <taxon>Ascomycota</taxon>
        <taxon>Saccharomycotina</taxon>
        <taxon>Pichiomycetes</taxon>
        <taxon>Pichiales</taxon>
        <taxon>Pichiaceae</taxon>
        <taxon>Ogataea</taxon>
        <taxon>Ogataea/Candida clade</taxon>
    </lineage>
</organism>
<accession>A0ACB5TWQ1</accession>
<gene>
    <name evidence="1" type="ORF">Cboi01_000424400</name>
</gene>
<comment type="caution">
    <text evidence="1">The sequence shown here is derived from an EMBL/GenBank/DDBJ whole genome shotgun (WGS) entry which is preliminary data.</text>
</comment>
<keyword evidence="2" id="KW-1185">Reference proteome</keyword>
<evidence type="ECO:0000313" key="1">
    <source>
        <dbReference type="EMBL" id="GME96363.1"/>
    </source>
</evidence>